<dbReference type="Pfam" id="PF13395">
    <property type="entry name" value="HNH_4"/>
    <property type="match status" value="1"/>
</dbReference>
<gene>
    <name evidence="12" type="primary">cas9</name>
    <name evidence="15" type="ORF">GGR43_004190</name>
</gene>
<keyword evidence="2 12" id="KW-0540">Nuclease</keyword>
<feature type="binding site" evidence="12">
    <location>
        <position position="780"/>
    </location>
    <ligand>
        <name>Mg(2+)</name>
        <dbReference type="ChEBI" id="CHEBI:18420"/>
        <label>2</label>
    </ligand>
</feature>
<comment type="subunit">
    <text evidence="11 12">Monomer. Binds crRNA and tracrRNA.</text>
</comment>
<dbReference type="GO" id="GO:0016787">
    <property type="term" value="F:hydrolase activity"/>
    <property type="evidence" value="ECO:0007669"/>
    <property type="project" value="UniProtKB-KW"/>
</dbReference>
<feature type="domain" description="HNH Cas9-type" evidence="14">
    <location>
        <begin position="556"/>
        <end position="710"/>
    </location>
</feature>
<evidence type="ECO:0000256" key="5">
    <source>
        <dbReference type="ARBA" id="ARBA00022801"/>
    </source>
</evidence>
<feature type="compositionally biased region" description="Basic and acidic residues" evidence="13">
    <location>
        <begin position="561"/>
        <end position="583"/>
    </location>
</feature>
<feature type="binding site" evidence="12">
    <location>
        <position position="548"/>
    </location>
    <ligand>
        <name>Mg(2+)</name>
        <dbReference type="ChEBI" id="CHEBI:18420"/>
        <label>1</label>
    </ligand>
</feature>
<feature type="binding site" evidence="12">
    <location>
        <position position="12"/>
    </location>
    <ligand>
        <name>Mg(2+)</name>
        <dbReference type="ChEBI" id="CHEBI:18420"/>
        <label>1</label>
    </ligand>
</feature>
<evidence type="ECO:0000256" key="2">
    <source>
        <dbReference type="ARBA" id="ARBA00022722"/>
    </source>
</evidence>
<evidence type="ECO:0000256" key="10">
    <source>
        <dbReference type="ARBA" id="ARBA00023211"/>
    </source>
</evidence>
<comment type="function">
    <text evidence="12">CRISPR (clustered regularly interspaced short palindromic repeat) is an adaptive immune system that provides protection against mobile genetic elements (viruses, transposable elements and conjugative plasmids). CRISPR clusters contain spacers, sequences complementary to antecedent mobile elements, and target invading nucleic acids. CRISPR clusters are transcribed and processed into CRISPR RNA (crRNA). In type II CRISPR systems correct processing of pre-crRNA requires a trans-encoded small RNA (tracrRNA), endogenous ribonuclease 3 (rnc) and this protein. The tracrRNA serves as a guide for ribonuclease 3-aided processing of pre-crRNA. Subsequently Cas9/crRNA/tracrRNA endonucleolytically cleaves linear or circular dsDNA target complementary to the spacer; Cas9 is inactive in the absence of the 2 guide RNAs (gRNA). Cas9 recognizes the protospacer adjacent motif (PAM) in the CRISPR repeat sequences to help distinguish self versus nonself, as targets within the bacterial CRISPR locus do not have PAMs. PAM recognition is also required for catalytic activity.</text>
</comment>
<comment type="domain">
    <text evidence="12">Has 2 endonuclease domains. The discontinuous RuvC-like domain cleaves the target DNA noncomplementary to crRNA while the HNH nuclease domain cleaves the target DNA complementary to crRNA.</text>
</comment>
<evidence type="ECO:0000256" key="12">
    <source>
        <dbReference type="HAMAP-Rule" id="MF_01480"/>
    </source>
</evidence>
<comment type="similarity">
    <text evidence="12">Belongs to the CRISPR-associated Cas9 family.</text>
</comment>
<evidence type="ECO:0000256" key="6">
    <source>
        <dbReference type="ARBA" id="ARBA00022842"/>
    </source>
</evidence>
<evidence type="ECO:0000256" key="9">
    <source>
        <dbReference type="ARBA" id="ARBA00023125"/>
    </source>
</evidence>
<dbReference type="GO" id="GO:0043571">
    <property type="term" value="P:maintenance of CRISPR repeat elements"/>
    <property type="evidence" value="ECO:0007669"/>
    <property type="project" value="UniProtKB-UniRule"/>
</dbReference>
<dbReference type="Pfam" id="PF18541">
    <property type="entry name" value="RuvC_III"/>
    <property type="match status" value="1"/>
</dbReference>
<feature type="active site" description="For RuvC-like nuclease domain" evidence="12">
    <location>
        <position position="12"/>
    </location>
</feature>
<dbReference type="Proteomes" id="UP000571950">
    <property type="component" value="Unassembled WGS sequence"/>
</dbReference>
<dbReference type="EMBL" id="JACIDT010000024">
    <property type="protein sequence ID" value="MBB3928446.1"/>
    <property type="molecule type" value="Genomic_DNA"/>
</dbReference>
<keyword evidence="5 12" id="KW-0378">Hydrolase</keyword>
<feature type="region of interest" description="Disordered" evidence="13">
    <location>
        <begin position="47"/>
        <end position="69"/>
    </location>
</feature>
<dbReference type="RefSeq" id="WP_188073723.1">
    <property type="nucleotide sequence ID" value="NZ_BSPS01000112.1"/>
</dbReference>
<keyword evidence="7 12" id="KW-0694">RNA-binding</keyword>
<feature type="binding site" evidence="12">
    <location>
        <position position="552"/>
    </location>
    <ligand>
        <name>Mg(2+)</name>
        <dbReference type="ChEBI" id="CHEBI:18420"/>
        <label>1</label>
    </ligand>
</feature>
<dbReference type="PROSITE" id="PS51749">
    <property type="entry name" value="HNH_CAS9"/>
    <property type="match status" value="1"/>
</dbReference>
<keyword evidence="16" id="KW-1185">Reference proteome</keyword>
<sequence length="1107" mass="124621">MKRALRWRLGVDLGANSLGWAAILLNEAGEPAGFLAAGSRIFSDGRDPKSGASLAVDRRDARSMSRRRDRFKQRQRALIKYLVRDGLFPADEAERKALAALDPIELRARALDEALPLAHLGRALFHLNQRRGFKSNRKADRKDDAESGKIAIGIERLRDAMQEAGARTYGEWLHLRRKSAVNANAIPSVRTRMRPESGEGAKGDGYDFYPARALLEEEFDAIWEAQSPHHPDVLTAEVHDRLFEIIFHQRPLKAPKIGKCMLVDGEDRLPKMHPLFQRRRLLEEVNALMIVRPGEKARRLTPEERDLLVLKLKDRAKVGFDSLRKVLKADSDSRFNKESENRTHLAGDEVAAIMGAKTRFGTRWAHLPAEEQWDVIQRLNAVESDADHRAFLDWLAATYGLEEEQARAVANAHLPQGYGRFGLTATTRLIEALTSGRTPEGRTEKAAPIEPGRVIVYSEAVEHAGLGHHSDRRTGEVFEDEQGRPQLPYYGVALERHIMPGTGNASDPEEMRIGRLTNPTVHIGLNQLRRVVNRLIRAYGPPAEIAIELARELKLNDEQKKDLNRKNAENRAAAERRGKKLEELGQPNTGANRALLKLWEELDENAIGRQCVYSGQVISAAMLFDGRAEVDHILPFSATLDDSNANKIICVREANRDKGNRSPCDAWGHLDRWPEVAARAARLPKNKRWRFEPDAMERFREEGGFLARHLVDTQYLGRLAHEYLAALYPDRGEGSRPIWVSPGRLTEMARRKLGLNDLLPDHNFGGGADQPKNRLDHRHHAIDAAVVAIIDRSMLQRIARASGMEGADGREKIEIPPPWAGFRDDLRKVVNAIVVSHRADHGTVSKAGLDKGKDQTAGRLHNDTAYGLTGEVDDKGNSIVVRRTPLSGLKKLEHIEQIRDTDLKAALYRQVEGLEGKAFEKAIAEFPKLHWHPYGGVRRVRRVEPLSVIPIRDREGRAYKGYKGDSNYRYDVWELPDGKWVSEVVSMYDAHQPGWTSKVRASCPTARKVLSLHQNDLAAATPPDGERLLLRVVKFGQEGRLYLAPPEEGGSLKGRDADKNDPFRYISLFPAKQKAWRLRKIRIDELGRVLDPGFPARTTRRKTRKAA</sequence>
<feature type="binding site" evidence="12">
    <location>
        <position position="12"/>
    </location>
    <ligand>
        <name>Mg(2+)</name>
        <dbReference type="ChEBI" id="CHEBI:18420"/>
        <label>2</label>
    </ligand>
</feature>
<keyword evidence="9 12" id="KW-0238">DNA-binding</keyword>
<dbReference type="GO" id="GO:0003677">
    <property type="term" value="F:DNA binding"/>
    <property type="evidence" value="ECO:0007669"/>
    <property type="project" value="UniProtKB-UniRule"/>
</dbReference>
<feature type="active site" description="Proton acceptor for HNH nuclease domain" evidence="12">
    <location>
        <position position="632"/>
    </location>
</feature>
<dbReference type="InterPro" id="IPR003615">
    <property type="entry name" value="HNH_nuc"/>
</dbReference>
<dbReference type="InterPro" id="IPR028629">
    <property type="entry name" value="Cas9"/>
</dbReference>
<evidence type="ECO:0000256" key="11">
    <source>
        <dbReference type="ARBA" id="ARBA00046380"/>
    </source>
</evidence>
<evidence type="ECO:0000256" key="7">
    <source>
        <dbReference type="ARBA" id="ARBA00022884"/>
    </source>
</evidence>
<reference evidence="15 16" key="1">
    <citation type="submission" date="2020-08" db="EMBL/GenBank/DDBJ databases">
        <title>Genomic Encyclopedia of Type Strains, Phase IV (KMG-IV): sequencing the most valuable type-strain genomes for metagenomic binning, comparative biology and taxonomic classification.</title>
        <authorList>
            <person name="Goeker M."/>
        </authorList>
    </citation>
    <scope>NUCLEOTIDE SEQUENCE [LARGE SCALE GENOMIC DNA]</scope>
    <source>
        <strain evidence="15 16">DSM 26189</strain>
    </source>
</reference>
<evidence type="ECO:0000256" key="1">
    <source>
        <dbReference type="ARBA" id="ARBA00001946"/>
    </source>
</evidence>
<dbReference type="GO" id="GO:0003723">
    <property type="term" value="F:RNA binding"/>
    <property type="evidence" value="ECO:0007669"/>
    <property type="project" value="UniProtKB-UniRule"/>
</dbReference>
<accession>A0A7W6BNZ1</accession>
<feature type="binding site" evidence="12">
    <location>
        <position position="552"/>
    </location>
    <ligand>
        <name>Mg(2+)</name>
        <dbReference type="ChEBI" id="CHEBI:18420"/>
        <label>2</label>
    </ligand>
</feature>
<name>A0A7W6BNZ1_9SPHN</name>
<proteinExistence type="inferred from homology"/>
<keyword evidence="6 12" id="KW-0460">Magnesium</keyword>
<keyword evidence="3 12" id="KW-0479">Metal-binding</keyword>
<keyword evidence="10" id="KW-0464">Manganese</keyword>
<feature type="region of interest" description="Disordered" evidence="13">
    <location>
        <begin position="561"/>
        <end position="586"/>
    </location>
</feature>
<dbReference type="InterPro" id="IPR036397">
    <property type="entry name" value="RNaseH_sf"/>
</dbReference>
<dbReference type="GO" id="GO:0046872">
    <property type="term" value="F:metal ion binding"/>
    <property type="evidence" value="ECO:0007669"/>
    <property type="project" value="UniProtKB-UniRule"/>
</dbReference>
<dbReference type="AlphaFoldDB" id="A0A7W6BNZ1"/>
<comment type="caution">
    <text evidence="15">The sequence shown here is derived from an EMBL/GenBank/DDBJ whole genome shotgun (WGS) entry which is preliminary data.</text>
</comment>
<evidence type="ECO:0000256" key="13">
    <source>
        <dbReference type="SAM" id="MobiDB-lite"/>
    </source>
</evidence>
<keyword evidence="8 12" id="KW-0051">Antiviral defense</keyword>
<dbReference type="EC" id="3.1.-.-" evidence="12"/>
<evidence type="ECO:0000313" key="15">
    <source>
        <dbReference type="EMBL" id="MBB3928446.1"/>
    </source>
</evidence>
<protein>
    <recommendedName>
        <fullName evidence="12">CRISPR-associated endonuclease Cas9</fullName>
        <ecNumber evidence="12">3.1.-.-</ecNumber>
    </recommendedName>
</protein>
<evidence type="ECO:0000259" key="14">
    <source>
        <dbReference type="PROSITE" id="PS51749"/>
    </source>
</evidence>
<keyword evidence="4 12" id="KW-0255">Endonuclease</keyword>
<dbReference type="InterPro" id="IPR041383">
    <property type="entry name" value="RuvC_III"/>
</dbReference>
<dbReference type="InterPro" id="IPR033114">
    <property type="entry name" value="HNH_CAS9"/>
</dbReference>
<dbReference type="GO" id="GO:0004519">
    <property type="term" value="F:endonuclease activity"/>
    <property type="evidence" value="ECO:0007669"/>
    <property type="project" value="UniProtKB-UniRule"/>
</dbReference>
<evidence type="ECO:0000256" key="3">
    <source>
        <dbReference type="ARBA" id="ARBA00022723"/>
    </source>
</evidence>
<dbReference type="GO" id="GO:0051607">
    <property type="term" value="P:defense response to virus"/>
    <property type="evidence" value="ECO:0007669"/>
    <property type="project" value="UniProtKB-UniRule"/>
</dbReference>
<evidence type="ECO:0000256" key="8">
    <source>
        <dbReference type="ARBA" id="ARBA00023118"/>
    </source>
</evidence>
<evidence type="ECO:0000256" key="4">
    <source>
        <dbReference type="ARBA" id="ARBA00022759"/>
    </source>
</evidence>
<evidence type="ECO:0000313" key="16">
    <source>
        <dbReference type="Proteomes" id="UP000571950"/>
    </source>
</evidence>
<dbReference type="Gene3D" id="3.30.420.10">
    <property type="entry name" value="Ribonuclease H-like superfamily/Ribonuclease H"/>
    <property type="match status" value="3"/>
</dbReference>
<dbReference type="NCBIfam" id="TIGR01865">
    <property type="entry name" value="cas_Csn1"/>
    <property type="match status" value="1"/>
</dbReference>
<organism evidence="15 16">
    <name type="scientific">Sphingobium jiangsuense</name>
    <dbReference type="NCBI Taxonomy" id="870476"/>
    <lineage>
        <taxon>Bacteria</taxon>
        <taxon>Pseudomonadati</taxon>
        <taxon>Pseudomonadota</taxon>
        <taxon>Alphaproteobacteria</taxon>
        <taxon>Sphingomonadales</taxon>
        <taxon>Sphingomonadaceae</taxon>
        <taxon>Sphingobium</taxon>
    </lineage>
</organism>
<dbReference type="HAMAP" id="MF_01480">
    <property type="entry name" value="Cas9"/>
    <property type="match status" value="1"/>
</dbReference>
<comment type="cofactor">
    <cofactor evidence="1 12">
        <name>Mg(2+)</name>
        <dbReference type="ChEBI" id="CHEBI:18420"/>
    </cofactor>
</comment>